<keyword evidence="4 7" id="KW-0689">Ribosomal protein</keyword>
<dbReference type="InterPro" id="IPR004389">
    <property type="entry name" value="Ribosomal_uL18_bac-type"/>
</dbReference>
<organism evidence="8 9">
    <name type="scientific">Candidatus Amesbacteria bacterium GW2011_GWA2_42_12</name>
    <dbReference type="NCBI Taxonomy" id="1618356"/>
    <lineage>
        <taxon>Bacteria</taxon>
        <taxon>Candidatus Amesiibacteriota</taxon>
    </lineage>
</organism>
<evidence type="ECO:0000256" key="4">
    <source>
        <dbReference type="ARBA" id="ARBA00022980"/>
    </source>
</evidence>
<dbReference type="Proteomes" id="UP000034160">
    <property type="component" value="Unassembled WGS sequence"/>
</dbReference>
<evidence type="ECO:0000256" key="2">
    <source>
        <dbReference type="ARBA" id="ARBA00022730"/>
    </source>
</evidence>
<comment type="similarity">
    <text evidence="1 7">Belongs to the universal ribosomal protein uL18 family.</text>
</comment>
<dbReference type="SUPFAM" id="SSF53137">
    <property type="entry name" value="Translational machinery components"/>
    <property type="match status" value="1"/>
</dbReference>
<dbReference type="HAMAP" id="MF_01337_B">
    <property type="entry name" value="Ribosomal_uL18_B"/>
    <property type="match status" value="1"/>
</dbReference>
<evidence type="ECO:0000256" key="3">
    <source>
        <dbReference type="ARBA" id="ARBA00022884"/>
    </source>
</evidence>
<dbReference type="EMBL" id="LCCN01000001">
    <property type="protein sequence ID" value="KKS33256.1"/>
    <property type="molecule type" value="Genomic_DNA"/>
</dbReference>
<comment type="function">
    <text evidence="7">This is one of the proteins that bind and probably mediate the attachment of the 5S RNA into the large ribosomal subunit, where it forms part of the central protuberance.</text>
</comment>
<proteinExistence type="inferred from homology"/>
<dbReference type="GO" id="GO:1990904">
    <property type="term" value="C:ribonucleoprotein complex"/>
    <property type="evidence" value="ECO:0007669"/>
    <property type="project" value="UniProtKB-KW"/>
</dbReference>
<dbReference type="GO" id="GO:0003735">
    <property type="term" value="F:structural constituent of ribosome"/>
    <property type="evidence" value="ECO:0007669"/>
    <property type="project" value="InterPro"/>
</dbReference>
<dbReference type="InterPro" id="IPR057268">
    <property type="entry name" value="Ribosomal_L18"/>
</dbReference>
<reference evidence="8 9" key="1">
    <citation type="journal article" date="2015" name="Nature">
        <title>rRNA introns, odd ribosomes, and small enigmatic genomes across a large radiation of phyla.</title>
        <authorList>
            <person name="Brown C.T."/>
            <person name="Hug L.A."/>
            <person name="Thomas B.C."/>
            <person name="Sharon I."/>
            <person name="Castelle C.J."/>
            <person name="Singh A."/>
            <person name="Wilkins M.J."/>
            <person name="Williams K.H."/>
            <person name="Banfield J.F."/>
        </authorList>
    </citation>
    <scope>NUCLEOTIDE SEQUENCE [LARGE SCALE GENOMIC DNA]</scope>
</reference>
<dbReference type="GO" id="GO:0005737">
    <property type="term" value="C:cytoplasm"/>
    <property type="evidence" value="ECO:0007669"/>
    <property type="project" value="UniProtKB-ARBA"/>
</dbReference>
<keyword evidence="2 7" id="KW-0699">rRNA-binding</keyword>
<dbReference type="GO" id="GO:0006412">
    <property type="term" value="P:translation"/>
    <property type="evidence" value="ECO:0007669"/>
    <property type="project" value="UniProtKB-UniRule"/>
</dbReference>
<dbReference type="AlphaFoldDB" id="A0A0G1AGM5"/>
<gene>
    <name evidence="7" type="primary">rplR</name>
    <name evidence="8" type="ORF">UU93_C0001G0087</name>
</gene>
<dbReference type="NCBIfam" id="TIGR00060">
    <property type="entry name" value="L18_bact"/>
    <property type="match status" value="1"/>
</dbReference>
<evidence type="ECO:0000256" key="1">
    <source>
        <dbReference type="ARBA" id="ARBA00007116"/>
    </source>
</evidence>
<sequence length="105" mass="11830">MLKRYFNSQQRRKVSTRMKIKKHSVLPRLSVFRSNKYMSAQIIDDKKGVTIAGARDKSAETVGTQIATAAIKAGIKKIVFDRGSYQYHGRVKQLADAARKAGLKF</sequence>
<keyword evidence="3 7" id="KW-0694">RNA-binding</keyword>
<protein>
    <recommendedName>
        <fullName evidence="6 7">Large ribosomal subunit protein uL18</fullName>
    </recommendedName>
</protein>
<dbReference type="InterPro" id="IPR005484">
    <property type="entry name" value="Ribosomal_uL18_bac/plant/anim"/>
</dbReference>
<dbReference type="CDD" id="cd00432">
    <property type="entry name" value="Ribosomal_L18_L5e"/>
    <property type="match status" value="1"/>
</dbReference>
<evidence type="ECO:0000313" key="9">
    <source>
        <dbReference type="Proteomes" id="UP000034160"/>
    </source>
</evidence>
<evidence type="ECO:0000256" key="5">
    <source>
        <dbReference type="ARBA" id="ARBA00023274"/>
    </source>
</evidence>
<comment type="subunit">
    <text evidence="7">Part of the 50S ribosomal subunit; part of the 5S rRNA/L5/L18/L25 subcomplex. Contacts the 5S and 23S rRNAs.</text>
</comment>
<dbReference type="PANTHER" id="PTHR12899">
    <property type="entry name" value="39S RIBOSOMAL PROTEIN L18, MITOCHONDRIAL"/>
    <property type="match status" value="1"/>
</dbReference>
<name>A0A0G1AGM5_9BACT</name>
<dbReference type="GO" id="GO:0008097">
    <property type="term" value="F:5S rRNA binding"/>
    <property type="evidence" value="ECO:0007669"/>
    <property type="project" value="TreeGrafter"/>
</dbReference>
<dbReference type="Pfam" id="PF00861">
    <property type="entry name" value="Ribosomal_L18p"/>
    <property type="match status" value="1"/>
</dbReference>
<evidence type="ECO:0000256" key="7">
    <source>
        <dbReference type="HAMAP-Rule" id="MF_01337"/>
    </source>
</evidence>
<dbReference type="PATRIC" id="fig|1618356.3.peg.89"/>
<keyword evidence="5 7" id="KW-0687">Ribonucleoprotein</keyword>
<dbReference type="PANTHER" id="PTHR12899:SF3">
    <property type="entry name" value="LARGE RIBOSOMAL SUBUNIT PROTEIN UL18M"/>
    <property type="match status" value="1"/>
</dbReference>
<evidence type="ECO:0000256" key="6">
    <source>
        <dbReference type="ARBA" id="ARBA00035197"/>
    </source>
</evidence>
<dbReference type="GO" id="GO:0005840">
    <property type="term" value="C:ribosome"/>
    <property type="evidence" value="ECO:0007669"/>
    <property type="project" value="UniProtKB-KW"/>
</dbReference>
<accession>A0A0G1AGM5</accession>
<evidence type="ECO:0000313" key="8">
    <source>
        <dbReference type="EMBL" id="KKS33256.1"/>
    </source>
</evidence>
<dbReference type="STRING" id="1618356.UU93_C0001G0087"/>
<dbReference type="Gene3D" id="3.30.420.100">
    <property type="match status" value="2"/>
</dbReference>
<comment type="caution">
    <text evidence="8">The sequence shown here is derived from an EMBL/GenBank/DDBJ whole genome shotgun (WGS) entry which is preliminary data.</text>
</comment>